<protein>
    <submittedName>
        <fullName evidence="2">Uncharacterized protein</fullName>
    </submittedName>
</protein>
<feature type="compositionally biased region" description="Basic and acidic residues" evidence="1">
    <location>
        <begin position="16"/>
        <end position="25"/>
    </location>
</feature>
<gene>
    <name evidence="2" type="ORF">R1flu_019176</name>
</gene>
<comment type="caution">
    <text evidence="2">The sequence shown here is derived from an EMBL/GenBank/DDBJ whole genome shotgun (WGS) entry which is preliminary data.</text>
</comment>
<evidence type="ECO:0000256" key="1">
    <source>
        <dbReference type="SAM" id="MobiDB-lite"/>
    </source>
</evidence>
<proteinExistence type="predicted"/>
<accession>A0ABD1ZI34</accession>
<reference evidence="2 3" key="1">
    <citation type="submission" date="2024-09" db="EMBL/GenBank/DDBJ databases">
        <title>Chromosome-scale assembly of Riccia fluitans.</title>
        <authorList>
            <person name="Paukszto L."/>
            <person name="Sawicki J."/>
            <person name="Karawczyk K."/>
            <person name="Piernik-Szablinska J."/>
            <person name="Szczecinska M."/>
            <person name="Mazdziarz M."/>
        </authorList>
    </citation>
    <scope>NUCLEOTIDE SEQUENCE [LARGE SCALE GENOMIC DNA]</scope>
    <source>
        <strain evidence="2">Rf_01</strain>
        <tissue evidence="2">Aerial parts of the thallus</tissue>
    </source>
</reference>
<dbReference type="Proteomes" id="UP001605036">
    <property type="component" value="Unassembled WGS sequence"/>
</dbReference>
<sequence>MRVTEKANKAIGNDIETMHSRDGEPTRAYQDAWREENTQTFASEMDRPDIVVKDHGHEQRWHKWATVIPKQ</sequence>
<evidence type="ECO:0000313" key="3">
    <source>
        <dbReference type="Proteomes" id="UP001605036"/>
    </source>
</evidence>
<dbReference type="EMBL" id="JBHFFA010000001">
    <property type="protein sequence ID" value="KAL2651048.1"/>
    <property type="molecule type" value="Genomic_DNA"/>
</dbReference>
<organism evidence="2 3">
    <name type="scientific">Riccia fluitans</name>
    <dbReference type="NCBI Taxonomy" id="41844"/>
    <lineage>
        <taxon>Eukaryota</taxon>
        <taxon>Viridiplantae</taxon>
        <taxon>Streptophyta</taxon>
        <taxon>Embryophyta</taxon>
        <taxon>Marchantiophyta</taxon>
        <taxon>Marchantiopsida</taxon>
        <taxon>Marchantiidae</taxon>
        <taxon>Marchantiales</taxon>
        <taxon>Ricciaceae</taxon>
        <taxon>Riccia</taxon>
    </lineage>
</organism>
<keyword evidence="3" id="KW-1185">Reference proteome</keyword>
<name>A0ABD1ZI34_9MARC</name>
<feature type="region of interest" description="Disordered" evidence="1">
    <location>
        <begin position="1"/>
        <end position="25"/>
    </location>
</feature>
<evidence type="ECO:0000313" key="2">
    <source>
        <dbReference type="EMBL" id="KAL2651048.1"/>
    </source>
</evidence>
<dbReference type="AlphaFoldDB" id="A0ABD1ZI34"/>